<dbReference type="AlphaFoldDB" id="G7E4U3"/>
<dbReference type="RefSeq" id="XP_014566073.1">
    <property type="nucleotide sequence ID" value="XM_014710587.1"/>
</dbReference>
<dbReference type="SUPFAM" id="SSF52540">
    <property type="entry name" value="P-loop containing nucleoside triphosphate hydrolases"/>
    <property type="match status" value="1"/>
</dbReference>
<comment type="subcellular location">
    <subcellularLocation>
        <location evidence="1">Cytoplasm</location>
    </subcellularLocation>
</comment>
<keyword evidence="3" id="KW-0963">Cytoplasm</keyword>
<dbReference type="GO" id="GO:0002184">
    <property type="term" value="P:cytoplasmic translational termination"/>
    <property type="evidence" value="ECO:0007669"/>
    <property type="project" value="UniProtKB-ARBA"/>
</dbReference>
<sequence>MSRHRLVKQLDLDEELDDGADYGDADDAFVDITPAQSRQLEAGLQSIQAILGPTSSQISDKRIREALWNFYFDVDQATDFLLDEESKAQAAAERKRKDIGDPSDLSERAGALSLASPPMESIASGAPPAKLSKLQLKMQSSHRRGGTGIVPAKSALQAAKTRAAQTAAPLEEIYIIPEPSAIFVARSASDRHTGFGSVMSAAGAPSSGASRSNVAMSMQTPHVRDAFAGPSPDDLVARARKGTALGSHAPLKSPEQARKVAAAAPVQISKAATPKANKSAAKGTAVPSSKRVEEDATLATDLRALGLQTATSDAPSKPEMPAQSREQILKLLSQQDKAQQARISLVVVGHVDAGKSTLMGRLLYELGHTSDRALEANQRQSAKAGKGSFAYAWTFDQMPEERERGVTIDIALDTFRTKKRQFTLIDAPGHRDFIPNMIGGASQADAAILVVDASSGGFESGFNEGGQTREHALLVRSLGVQQLVVAINKLDMVRWSQRRYNDIVEQMQPFLTKLGFKTSKISFAPCGATSGENLLDRKDDLLKAWYAGPTLVQQLDRLDTPSRDYDGPLRLPVSNAFRGQSSGPSGLGVSGRLESGLVRVGDELAALPGDQTGIVRAIEVDGETSSWAAAGMNVTVYLSGLDQIYVNVGSVLCPPLSLVPMSASFLAQIVVFDLKVPITTGASVELFHQSREIPASVAKLEATLDKASGEILKVRPRTLGSGSSAKVSIRIRGDGSSSSAIPIETYATNRGLGRFLLRRNGETIAAGLVLELL</sequence>
<gene>
    <name evidence="14" type="primary">Mo04533</name>
    <name evidence="14" type="ORF">E5Q_04533</name>
</gene>
<dbReference type="FunFam" id="2.40.30.10:FF:000020">
    <property type="entry name" value="Translation elongation factor EF-1"/>
    <property type="match status" value="1"/>
</dbReference>
<dbReference type="CDD" id="cd16267">
    <property type="entry name" value="HBS1-like_II"/>
    <property type="match status" value="1"/>
</dbReference>
<dbReference type="HOGENOM" id="CLU_007265_3_2_1"/>
<dbReference type="PROSITE" id="PS00301">
    <property type="entry name" value="G_TR_1"/>
    <property type="match status" value="1"/>
</dbReference>
<dbReference type="PRINTS" id="PR00315">
    <property type="entry name" value="ELONGATNFCT"/>
</dbReference>
<name>G7E4U3_MIXOS</name>
<dbReference type="STRING" id="764103.G7E4U3"/>
<dbReference type="GO" id="GO:0003924">
    <property type="term" value="F:GTPase activity"/>
    <property type="evidence" value="ECO:0007669"/>
    <property type="project" value="InterPro"/>
</dbReference>
<dbReference type="InterPro" id="IPR009001">
    <property type="entry name" value="Transl_elong_EF1A/Init_IF2_C"/>
</dbReference>
<dbReference type="GO" id="GO:0005525">
    <property type="term" value="F:GTP binding"/>
    <property type="evidence" value="ECO:0007669"/>
    <property type="project" value="UniProtKB-KW"/>
</dbReference>
<dbReference type="Pfam" id="PF08938">
    <property type="entry name" value="HBS1_N"/>
    <property type="match status" value="1"/>
</dbReference>
<dbReference type="OMA" id="KSTIFGH"/>
<keyword evidence="4" id="KW-0547">Nucleotide-binding</keyword>
<evidence type="ECO:0000256" key="12">
    <source>
        <dbReference type="SAM" id="MobiDB-lite"/>
    </source>
</evidence>
<dbReference type="eggNOG" id="KOG0458">
    <property type="taxonomic scope" value="Eukaryota"/>
</dbReference>
<evidence type="ECO:0000313" key="15">
    <source>
        <dbReference type="Proteomes" id="UP000009131"/>
    </source>
</evidence>
<evidence type="ECO:0000256" key="10">
    <source>
        <dbReference type="ARBA" id="ARBA00063537"/>
    </source>
</evidence>
<dbReference type="CDD" id="cd04093">
    <property type="entry name" value="HBS1_C_III"/>
    <property type="match status" value="1"/>
</dbReference>
<keyword evidence="6" id="KW-0810">Translation regulation</keyword>
<protein>
    <recommendedName>
        <fullName evidence="11">Elongation factor 1 alpha-like protein</fullName>
    </recommendedName>
</protein>
<dbReference type="PANTHER" id="PTHR23115">
    <property type="entry name" value="TRANSLATION FACTOR"/>
    <property type="match status" value="1"/>
</dbReference>
<keyword evidence="8" id="KW-0342">GTP-binding</keyword>
<dbReference type="Gene3D" id="2.40.30.10">
    <property type="entry name" value="Translation factors"/>
    <property type="match status" value="2"/>
</dbReference>
<dbReference type="OrthoDB" id="342024at2759"/>
<evidence type="ECO:0000256" key="6">
    <source>
        <dbReference type="ARBA" id="ARBA00022845"/>
    </source>
</evidence>
<keyword evidence="15" id="KW-1185">Reference proteome</keyword>
<evidence type="ECO:0000313" key="14">
    <source>
        <dbReference type="EMBL" id="GAA97853.1"/>
    </source>
</evidence>
<dbReference type="Proteomes" id="UP000009131">
    <property type="component" value="Unassembled WGS sequence"/>
</dbReference>
<accession>G7E4U3</accession>
<dbReference type="CDD" id="cd01883">
    <property type="entry name" value="EF1_alpha"/>
    <property type="match status" value="1"/>
</dbReference>
<dbReference type="FunFam" id="3.40.50.300:FF:000204">
    <property type="entry name" value="Translation elongation factor Tu"/>
    <property type="match status" value="1"/>
</dbReference>
<evidence type="ECO:0000256" key="9">
    <source>
        <dbReference type="ARBA" id="ARBA00049117"/>
    </source>
</evidence>
<evidence type="ECO:0000256" key="8">
    <source>
        <dbReference type="ARBA" id="ARBA00023134"/>
    </source>
</evidence>
<feature type="region of interest" description="Disordered" evidence="12">
    <location>
        <begin position="246"/>
        <end position="265"/>
    </location>
</feature>
<dbReference type="Pfam" id="PF22594">
    <property type="entry name" value="GTP-eEF1A_C"/>
    <property type="match status" value="1"/>
</dbReference>
<dbReference type="InterPro" id="IPR015033">
    <property type="entry name" value="HBS1-like_N"/>
</dbReference>
<dbReference type="InterPro" id="IPR000795">
    <property type="entry name" value="T_Tr_GTP-bd_dom"/>
</dbReference>
<evidence type="ECO:0000256" key="11">
    <source>
        <dbReference type="ARBA" id="ARBA00074866"/>
    </source>
</evidence>
<dbReference type="InterPro" id="IPR027417">
    <property type="entry name" value="P-loop_NTPase"/>
</dbReference>
<comment type="subunit">
    <text evidence="10">Component of the Dom34-Hbs1 complex, also named Pelota-HBS1L complex, composed of dom34 and hbs1.</text>
</comment>
<dbReference type="GO" id="GO:1990533">
    <property type="term" value="C:Dom34-Hbs1 complex"/>
    <property type="evidence" value="ECO:0007669"/>
    <property type="project" value="UniProtKB-ARBA"/>
</dbReference>
<keyword evidence="5" id="KW-0378">Hydrolase</keyword>
<evidence type="ECO:0000256" key="4">
    <source>
        <dbReference type="ARBA" id="ARBA00022741"/>
    </source>
</evidence>
<evidence type="ECO:0000259" key="13">
    <source>
        <dbReference type="PROSITE" id="PS51722"/>
    </source>
</evidence>
<dbReference type="GO" id="GO:0005829">
    <property type="term" value="C:cytosol"/>
    <property type="evidence" value="ECO:0007669"/>
    <property type="project" value="GOC"/>
</dbReference>
<dbReference type="PROSITE" id="PS51722">
    <property type="entry name" value="G_TR_2"/>
    <property type="match status" value="1"/>
</dbReference>
<evidence type="ECO:0000256" key="2">
    <source>
        <dbReference type="ARBA" id="ARBA00007249"/>
    </source>
</evidence>
<feature type="domain" description="Tr-type G" evidence="13">
    <location>
        <begin position="340"/>
        <end position="550"/>
    </location>
</feature>
<proteinExistence type="inferred from homology"/>
<dbReference type="FunCoup" id="G7E4U3">
    <property type="interactions" value="50"/>
</dbReference>
<dbReference type="InterPro" id="IPR031157">
    <property type="entry name" value="G_TR_CS"/>
</dbReference>
<dbReference type="InterPro" id="IPR009000">
    <property type="entry name" value="Transl_B-barrel_sf"/>
</dbReference>
<dbReference type="EMBL" id="BABT02000146">
    <property type="protein sequence ID" value="GAA97853.1"/>
    <property type="molecule type" value="Genomic_DNA"/>
</dbReference>
<dbReference type="InterPro" id="IPR054696">
    <property type="entry name" value="GTP-eEF1A_C"/>
</dbReference>
<comment type="caution">
    <text evidence="14">The sequence shown here is derived from an EMBL/GenBank/DDBJ whole genome shotgun (WGS) entry which is preliminary data.</text>
</comment>
<reference evidence="14 15" key="1">
    <citation type="journal article" date="2011" name="J. Gen. Appl. Microbiol.">
        <title>Draft genome sequencing of the enigmatic basidiomycete Mixia osmundae.</title>
        <authorList>
            <person name="Nishida H."/>
            <person name="Nagatsuka Y."/>
            <person name="Sugiyama J."/>
        </authorList>
    </citation>
    <scope>NUCLEOTIDE SEQUENCE [LARGE SCALE GENOMIC DNA]</scope>
    <source>
        <strain evidence="15">CBS 9802 / IAM 14324 / JCM 22182 / KY 12970</strain>
    </source>
</reference>
<evidence type="ECO:0000256" key="5">
    <source>
        <dbReference type="ARBA" id="ARBA00022801"/>
    </source>
</evidence>
<dbReference type="Gene3D" id="3.40.50.300">
    <property type="entry name" value="P-loop containing nucleotide triphosphate hydrolases"/>
    <property type="match status" value="1"/>
</dbReference>
<evidence type="ECO:0000256" key="3">
    <source>
        <dbReference type="ARBA" id="ARBA00022490"/>
    </source>
</evidence>
<reference evidence="14 15" key="2">
    <citation type="journal article" date="2012" name="Open Biol.">
        <title>Characteristics of nucleosomes and linker DNA regions on the genome of the basidiomycete Mixia osmundae revealed by mono- and dinucleosome mapping.</title>
        <authorList>
            <person name="Nishida H."/>
            <person name="Kondo S."/>
            <person name="Matsumoto T."/>
            <person name="Suzuki Y."/>
            <person name="Yoshikawa H."/>
            <person name="Taylor T.D."/>
            <person name="Sugiyama J."/>
        </authorList>
    </citation>
    <scope>NUCLEOTIDE SEQUENCE [LARGE SCALE GENOMIC DNA]</scope>
    <source>
        <strain evidence="15">CBS 9802 / IAM 14324 / JCM 22182 / KY 12970</strain>
    </source>
</reference>
<comment type="catalytic activity">
    <reaction evidence="9">
        <text>GTP + H2O = GDP + phosphate + H(+)</text>
        <dbReference type="Rhea" id="RHEA:19669"/>
        <dbReference type="ChEBI" id="CHEBI:15377"/>
        <dbReference type="ChEBI" id="CHEBI:15378"/>
        <dbReference type="ChEBI" id="CHEBI:37565"/>
        <dbReference type="ChEBI" id="CHEBI:43474"/>
        <dbReference type="ChEBI" id="CHEBI:58189"/>
    </reaction>
    <physiologicalReaction direction="left-to-right" evidence="9">
        <dbReference type="Rhea" id="RHEA:19670"/>
    </physiologicalReaction>
</comment>
<dbReference type="Pfam" id="PF00009">
    <property type="entry name" value="GTP_EFTU"/>
    <property type="match status" value="1"/>
</dbReference>
<dbReference type="InParanoid" id="G7E4U3"/>
<evidence type="ECO:0000256" key="1">
    <source>
        <dbReference type="ARBA" id="ARBA00004496"/>
    </source>
</evidence>
<comment type="similarity">
    <text evidence="2">Belongs to the TRAFAC class translation factor GTPase superfamily. Classic translation factor GTPase family. EF-Tu/EF-1A subfamily.</text>
</comment>
<evidence type="ECO:0000256" key="7">
    <source>
        <dbReference type="ARBA" id="ARBA00022917"/>
    </source>
</evidence>
<dbReference type="SUPFAM" id="SSF50465">
    <property type="entry name" value="EF-Tu/eEF-1alpha/eIF2-gamma C-terminal domain"/>
    <property type="match status" value="1"/>
</dbReference>
<organism evidence="14 15">
    <name type="scientific">Mixia osmundae (strain CBS 9802 / IAM 14324 / JCM 22182 / KY 12970)</name>
    <dbReference type="NCBI Taxonomy" id="764103"/>
    <lineage>
        <taxon>Eukaryota</taxon>
        <taxon>Fungi</taxon>
        <taxon>Dikarya</taxon>
        <taxon>Basidiomycota</taxon>
        <taxon>Pucciniomycotina</taxon>
        <taxon>Mixiomycetes</taxon>
        <taxon>Mixiales</taxon>
        <taxon>Mixiaceae</taxon>
        <taxon>Mixia</taxon>
    </lineage>
</organism>
<dbReference type="SUPFAM" id="SSF50447">
    <property type="entry name" value="Translation proteins"/>
    <property type="match status" value="1"/>
</dbReference>
<keyword evidence="7" id="KW-0648">Protein biosynthesis</keyword>
<dbReference type="GO" id="GO:0006417">
    <property type="term" value="P:regulation of translation"/>
    <property type="evidence" value="ECO:0007669"/>
    <property type="project" value="UniProtKB-KW"/>
</dbReference>
<feature type="region of interest" description="Disordered" evidence="12">
    <location>
        <begin position="271"/>
        <end position="295"/>
    </location>
</feature>
<dbReference type="InterPro" id="IPR050100">
    <property type="entry name" value="TRAFAC_GTPase_members"/>
</dbReference>